<dbReference type="Proteomes" id="UP000053477">
    <property type="component" value="Unassembled WGS sequence"/>
</dbReference>
<dbReference type="InterPro" id="IPR032675">
    <property type="entry name" value="LRR_dom_sf"/>
</dbReference>
<evidence type="ECO:0008006" key="4">
    <source>
        <dbReference type="Google" id="ProtNLM"/>
    </source>
</evidence>
<feature type="region of interest" description="Disordered" evidence="1">
    <location>
        <begin position="589"/>
        <end position="628"/>
    </location>
</feature>
<dbReference type="Gene3D" id="3.80.10.10">
    <property type="entry name" value="Ribonuclease Inhibitor"/>
    <property type="match status" value="1"/>
</dbReference>
<dbReference type="STRING" id="27342.A0A0H2RPM5"/>
<dbReference type="OrthoDB" id="2447803at2759"/>
<keyword evidence="3" id="KW-1185">Reference proteome</keyword>
<gene>
    <name evidence="2" type="ORF">SCHPADRAFT_678629</name>
</gene>
<accession>A0A0H2RPM5</accession>
<proteinExistence type="predicted"/>
<evidence type="ECO:0000256" key="1">
    <source>
        <dbReference type="SAM" id="MobiDB-lite"/>
    </source>
</evidence>
<dbReference type="SUPFAM" id="SSF52047">
    <property type="entry name" value="RNI-like"/>
    <property type="match status" value="1"/>
</dbReference>
<evidence type="ECO:0000313" key="3">
    <source>
        <dbReference type="Proteomes" id="UP000053477"/>
    </source>
</evidence>
<dbReference type="EMBL" id="KQ086181">
    <property type="protein sequence ID" value="KLO06786.1"/>
    <property type="molecule type" value="Genomic_DNA"/>
</dbReference>
<reference evidence="2 3" key="1">
    <citation type="submission" date="2015-04" db="EMBL/GenBank/DDBJ databases">
        <title>Complete genome sequence of Schizopora paradoxa KUC8140, a cosmopolitan wood degrader in East Asia.</title>
        <authorList>
            <consortium name="DOE Joint Genome Institute"/>
            <person name="Min B."/>
            <person name="Park H."/>
            <person name="Jang Y."/>
            <person name="Kim J.-J."/>
            <person name="Kim K.H."/>
            <person name="Pangilinan J."/>
            <person name="Lipzen A."/>
            <person name="Riley R."/>
            <person name="Grigoriev I.V."/>
            <person name="Spatafora J.W."/>
            <person name="Choi I.-G."/>
        </authorList>
    </citation>
    <scope>NUCLEOTIDE SEQUENCE [LARGE SCALE GENOMIC DNA]</scope>
    <source>
        <strain evidence="2 3">KUC8140</strain>
    </source>
</reference>
<name>A0A0H2RPM5_9AGAM</name>
<feature type="compositionally biased region" description="Acidic residues" evidence="1">
    <location>
        <begin position="605"/>
        <end position="628"/>
    </location>
</feature>
<dbReference type="InterPro" id="IPR036047">
    <property type="entry name" value="F-box-like_dom_sf"/>
</dbReference>
<organism evidence="2 3">
    <name type="scientific">Schizopora paradoxa</name>
    <dbReference type="NCBI Taxonomy" id="27342"/>
    <lineage>
        <taxon>Eukaryota</taxon>
        <taxon>Fungi</taxon>
        <taxon>Dikarya</taxon>
        <taxon>Basidiomycota</taxon>
        <taxon>Agaricomycotina</taxon>
        <taxon>Agaricomycetes</taxon>
        <taxon>Hymenochaetales</taxon>
        <taxon>Schizoporaceae</taxon>
        <taxon>Schizopora</taxon>
    </lineage>
</organism>
<dbReference type="AlphaFoldDB" id="A0A0H2RPM5"/>
<evidence type="ECO:0000313" key="2">
    <source>
        <dbReference type="EMBL" id="KLO06786.1"/>
    </source>
</evidence>
<dbReference type="SUPFAM" id="SSF81383">
    <property type="entry name" value="F-box domain"/>
    <property type="match status" value="1"/>
</dbReference>
<protein>
    <recommendedName>
        <fullName evidence="4">F-box domain-containing protein</fullName>
    </recommendedName>
</protein>
<sequence>MEADVETAGTKAARRVLSIPEILSSVLSFNSSKDAARCQVVCRAWFPVAIPITWAHVGSFKQIFSALLPLSPVGEEEGRKVLGFTRNITFCDWKRAIARFSHMKSLHLNSDELFSEYSIFELLVSRPNRSIFPKLEHLDIVLDYPYLLLRLATIFLHVGVKRLQVHSSISTTNPETHQPTPRFEAAASFVHEASHYCFLIEHLDFKATHPADVDNLEVLAVSRVHLPAFRKLRVFFAPCELLTTLTVFFFLGSLLELEEVHSHDNNIEAGDVFYRPSHLHLPAHPVQPLSFAKLTHLELCDYIENLHWFFLRVSPVMSLPKLETLKMTMHWRDDVAIMKAILKKLTTGSPRLKRFWIIRRCFTDHEVPKEDDTHFPMDYNFLQVLTNFAELEDISLAHAWPVQIDNDELANLVSNLPSLLALDLNSSPLFPTRTSITLDALEMISQHCSRLIDLGLYLQLDENLDTRINADAGVLFPDLKKISFGRSFLSETNESRIVQYLANVLRPTCGLDVRMDVSCSMLTSQGFLANQRRWYNASQQWCWHNGLLWVDDYITDHFDWLEGFRYDGNNLEKRLPVIEERFEEWVEKDGQIEFEDSSDGSENGEGGEEEVEVDGDEGAGEREEGDGE</sequence>
<dbReference type="InParanoid" id="A0A0H2RPM5"/>